<protein>
    <submittedName>
        <fullName evidence="2">Protein kinase</fullName>
    </submittedName>
</protein>
<feature type="compositionally biased region" description="Low complexity" evidence="1">
    <location>
        <begin position="293"/>
        <end position="302"/>
    </location>
</feature>
<feature type="region of interest" description="Disordered" evidence="1">
    <location>
        <begin position="285"/>
        <end position="346"/>
    </location>
</feature>
<sequence length="452" mass="48803">MFTLRQYLTTLADTHGLTKTLGGMEVCRDSRGRMCYTVGNSAIVFRVRHEGRIRSLRCYMHPPRHLAEIYGERLLPQELYLYDSPRSGVWVDVVLGDWIEGTTLHEAVAEAAAAEDTARLRQLAAAFDRLAAGLTSDDWAHGDLKPENIVVDPSGRLHLIDLDAMYLPAFAGEASPELGTAAFQHPARTIRDFNASLDDYPAALISTALHALALDPALYVRYPDADGLLFSPQQIRTDEALREAIALFEGEGLAVQYRIARLLYAPTPRLFGLPELLACAARAGGPPSGGNEGAETTGNTCGDKSGGTDGVTKGITGNTGYGRDKRTDGDTGGGASFAGKGGGARNDGTETFPELFVGNGLWGYRTPEQIVIPPLYDCGFDFTEGLAAVRLGGTWHYIDTEGHTRIRCPGCEAVKPFRNGRAEVIRDGRRLEIDRAGREQESGSAVSACRSI</sequence>
<accession>A0A1Y3QVE0</accession>
<feature type="compositionally biased region" description="Gly residues" evidence="1">
    <location>
        <begin position="330"/>
        <end position="345"/>
    </location>
</feature>
<gene>
    <name evidence="2" type="ORF">B5G41_11825</name>
</gene>
<dbReference type="RefSeq" id="WP_087403116.1">
    <property type="nucleotide sequence ID" value="NZ_NFHB01000008.1"/>
</dbReference>
<dbReference type="AlphaFoldDB" id="A0A1Y3QVE0"/>
<dbReference type="Gene3D" id="1.10.510.10">
    <property type="entry name" value="Transferase(Phosphotransferase) domain 1"/>
    <property type="match status" value="1"/>
</dbReference>
<dbReference type="InterPro" id="IPR011009">
    <property type="entry name" value="Kinase-like_dom_sf"/>
</dbReference>
<evidence type="ECO:0000313" key="2">
    <source>
        <dbReference type="EMBL" id="OUN02357.1"/>
    </source>
</evidence>
<evidence type="ECO:0000256" key="1">
    <source>
        <dbReference type="SAM" id="MobiDB-lite"/>
    </source>
</evidence>
<name>A0A1Y3QVE0_9BACT</name>
<dbReference type="OrthoDB" id="2485468at2"/>
<dbReference type="GO" id="GO:0016301">
    <property type="term" value="F:kinase activity"/>
    <property type="evidence" value="ECO:0007669"/>
    <property type="project" value="UniProtKB-KW"/>
</dbReference>
<proteinExistence type="predicted"/>
<evidence type="ECO:0000313" key="3">
    <source>
        <dbReference type="Proteomes" id="UP000195772"/>
    </source>
</evidence>
<dbReference type="Pfam" id="PF14903">
    <property type="entry name" value="WG_beta_rep"/>
    <property type="match status" value="1"/>
</dbReference>
<keyword evidence="2" id="KW-0808">Transferase</keyword>
<dbReference type="InterPro" id="IPR032774">
    <property type="entry name" value="WG_beta_rep"/>
</dbReference>
<dbReference type="Proteomes" id="UP000195772">
    <property type="component" value="Unassembled WGS sequence"/>
</dbReference>
<dbReference type="EMBL" id="NFHB01000008">
    <property type="protein sequence ID" value="OUN02357.1"/>
    <property type="molecule type" value="Genomic_DNA"/>
</dbReference>
<reference evidence="3" key="1">
    <citation type="submission" date="2017-04" db="EMBL/GenBank/DDBJ databases">
        <title>Function of individual gut microbiota members based on whole genome sequencing of pure cultures obtained from chicken caecum.</title>
        <authorList>
            <person name="Medvecky M."/>
            <person name="Cejkova D."/>
            <person name="Polansky O."/>
            <person name="Karasova D."/>
            <person name="Kubasova T."/>
            <person name="Cizek A."/>
            <person name="Rychlik I."/>
        </authorList>
    </citation>
    <scope>NUCLEOTIDE SEQUENCE [LARGE SCALE GENOMIC DNA]</scope>
    <source>
        <strain evidence="3">An90</strain>
    </source>
</reference>
<organism evidence="2 3">
    <name type="scientific">Alistipes onderdonkii</name>
    <dbReference type="NCBI Taxonomy" id="328813"/>
    <lineage>
        <taxon>Bacteria</taxon>
        <taxon>Pseudomonadati</taxon>
        <taxon>Bacteroidota</taxon>
        <taxon>Bacteroidia</taxon>
        <taxon>Bacteroidales</taxon>
        <taxon>Rikenellaceae</taxon>
        <taxon>Alistipes</taxon>
    </lineage>
</organism>
<dbReference type="eggNOG" id="COG0515">
    <property type="taxonomic scope" value="Bacteria"/>
</dbReference>
<dbReference type="SUPFAM" id="SSF56112">
    <property type="entry name" value="Protein kinase-like (PK-like)"/>
    <property type="match status" value="1"/>
</dbReference>
<comment type="caution">
    <text evidence="2">The sequence shown here is derived from an EMBL/GenBank/DDBJ whole genome shotgun (WGS) entry which is preliminary data.</text>
</comment>
<keyword evidence="2" id="KW-0418">Kinase</keyword>